<evidence type="ECO:0000313" key="1">
    <source>
        <dbReference type="EMBL" id="APA90377.2"/>
    </source>
</evidence>
<reference evidence="1" key="2">
    <citation type="submission" date="2021-06" db="EMBL/GenBank/DDBJ databases">
        <authorList>
            <person name="Rogers T.H."/>
            <person name="Ramsay J.P."/>
            <person name="Wang P."/>
            <person name="Terpolilli J."/>
        </authorList>
    </citation>
    <scope>NUCLEOTIDE SEQUENCE</scope>
    <source>
        <strain evidence="1">WSM5005</strain>
        <plasmid evidence="1">pl2WSM5005</plasmid>
    </source>
</reference>
<dbReference type="Proteomes" id="UP000179860">
    <property type="component" value="Plasmid pl2WSM5005"/>
</dbReference>
<keyword evidence="2" id="KW-1185">Reference proteome</keyword>
<name>A0ACA8AXD4_9BURK</name>
<gene>
    <name evidence="1" type="ORF">BJG93_32805</name>
</gene>
<protein>
    <submittedName>
        <fullName evidence="1">Uncharacterized protein</fullName>
    </submittedName>
</protein>
<evidence type="ECO:0000313" key="2">
    <source>
        <dbReference type="Proteomes" id="UP000179860"/>
    </source>
</evidence>
<proteinExistence type="predicted"/>
<accession>A0ACA8AXD4</accession>
<sequence length="170" mass="18493">MPLAVAGFSLTGNGECQAWLQQTLRARVGIGEDVLSSLSAANRPAADCFRAGLDRSEAPRGAASTAGAEQDIAPLLKADEMAELFALTWMRYHLASPFGRLGNSAAYNRLAVHHSLRHAAQTNQHALDRVLEWLTFWLEARGMPVDGKEHTVNVPGYQALYFRSDATMSP</sequence>
<dbReference type="EMBL" id="CP017565">
    <property type="protein sequence ID" value="APA90377.2"/>
    <property type="molecule type" value="Genomic_DNA"/>
</dbReference>
<keyword evidence="1" id="KW-0614">Plasmid</keyword>
<geneLocation type="plasmid" evidence="1 2">
    <name>pl2WSM5005</name>
</geneLocation>
<reference evidence="1" key="1">
    <citation type="submission" date="2016-09" db="EMBL/GenBank/DDBJ databases">
        <title>The Complete Genome of Burkholderia sprentiae wsm5005.</title>
        <authorList>
            <person name="De Meyer S."/>
            <person name="Wang P."/>
            <person name="Terpolilli J."/>
        </authorList>
    </citation>
    <scope>NUCLEOTIDE SEQUENCE</scope>
    <source>
        <strain evidence="1">WSM5005</strain>
        <plasmid evidence="1">pl2WSM5005</plasmid>
    </source>
</reference>
<organism evidence="1 2">
    <name type="scientific">Paraburkholderia sprentiae WSM5005</name>
    <dbReference type="NCBI Taxonomy" id="754502"/>
    <lineage>
        <taxon>Bacteria</taxon>
        <taxon>Pseudomonadati</taxon>
        <taxon>Pseudomonadota</taxon>
        <taxon>Betaproteobacteria</taxon>
        <taxon>Burkholderiales</taxon>
        <taxon>Burkholderiaceae</taxon>
        <taxon>Paraburkholderia</taxon>
    </lineage>
</organism>